<dbReference type="InterPro" id="IPR016201">
    <property type="entry name" value="PSI"/>
</dbReference>
<evidence type="ECO:0000313" key="7">
    <source>
        <dbReference type="Proteomes" id="UP001529510"/>
    </source>
</evidence>
<keyword evidence="4" id="KW-0732">Signal</keyword>
<evidence type="ECO:0000256" key="1">
    <source>
        <dbReference type="ARBA" id="ARBA00004370"/>
    </source>
</evidence>
<dbReference type="AlphaFoldDB" id="A0ABD0Q3L6"/>
<feature type="non-terminal residue" evidence="6">
    <location>
        <position position="1"/>
    </location>
</feature>
<gene>
    <name evidence="6" type="ORF">M9458_023280</name>
</gene>
<dbReference type="SMART" id="SM00423">
    <property type="entry name" value="PSI"/>
    <property type="match status" value="1"/>
</dbReference>
<comment type="caution">
    <text evidence="6">The sequence shown here is derived from an EMBL/GenBank/DDBJ whole genome shotgun (WGS) entry which is preliminary data.</text>
</comment>
<name>A0ABD0Q3L6_CIRMR</name>
<proteinExistence type="predicted"/>
<evidence type="ECO:0000259" key="5">
    <source>
        <dbReference type="SMART" id="SM00423"/>
    </source>
</evidence>
<dbReference type="FunFam" id="3.30.1680.10:FF:000006">
    <property type="entry name" value="Macrophage-stimulating 1 receptor b"/>
    <property type="match status" value="1"/>
</dbReference>
<feature type="domain" description="PSI" evidence="5">
    <location>
        <begin position="4"/>
        <end position="46"/>
    </location>
</feature>
<accession>A0ABD0Q3L6</accession>
<dbReference type="Gene3D" id="3.30.1680.10">
    <property type="entry name" value="ligand-binding face of the semaphorins, domain 2"/>
    <property type="match status" value="1"/>
</dbReference>
<feature type="chain" id="PRO_5044881651" description="PSI domain-containing protein" evidence="4">
    <location>
        <begin position="29"/>
        <end position="51"/>
    </location>
</feature>
<keyword evidence="2" id="KW-0472">Membrane</keyword>
<feature type="signal peptide" evidence="4">
    <location>
        <begin position="1"/>
        <end position="28"/>
    </location>
</feature>
<organism evidence="6 7">
    <name type="scientific">Cirrhinus mrigala</name>
    <name type="common">Mrigala</name>
    <dbReference type="NCBI Taxonomy" id="683832"/>
    <lineage>
        <taxon>Eukaryota</taxon>
        <taxon>Metazoa</taxon>
        <taxon>Chordata</taxon>
        <taxon>Craniata</taxon>
        <taxon>Vertebrata</taxon>
        <taxon>Euteleostomi</taxon>
        <taxon>Actinopterygii</taxon>
        <taxon>Neopterygii</taxon>
        <taxon>Teleostei</taxon>
        <taxon>Ostariophysi</taxon>
        <taxon>Cypriniformes</taxon>
        <taxon>Cyprinidae</taxon>
        <taxon>Labeoninae</taxon>
        <taxon>Labeonini</taxon>
        <taxon>Cirrhinus</taxon>
    </lineage>
</organism>
<keyword evidence="3" id="KW-0325">Glycoprotein</keyword>
<dbReference type="Pfam" id="PF01437">
    <property type="entry name" value="PSI"/>
    <property type="match status" value="1"/>
</dbReference>
<dbReference type="GO" id="GO:0016020">
    <property type="term" value="C:membrane"/>
    <property type="evidence" value="ECO:0007669"/>
    <property type="project" value="UniProtKB-SubCell"/>
</dbReference>
<evidence type="ECO:0000256" key="3">
    <source>
        <dbReference type="ARBA" id="ARBA00023180"/>
    </source>
</evidence>
<dbReference type="Proteomes" id="UP001529510">
    <property type="component" value="Unassembled WGS sequence"/>
</dbReference>
<feature type="non-terminal residue" evidence="6">
    <location>
        <position position="51"/>
    </location>
</feature>
<keyword evidence="7" id="KW-1185">Reference proteome</keyword>
<dbReference type="SUPFAM" id="SSF103575">
    <property type="entry name" value="Plexin repeat"/>
    <property type="match status" value="1"/>
</dbReference>
<evidence type="ECO:0000256" key="4">
    <source>
        <dbReference type="SAM" id="SignalP"/>
    </source>
</evidence>
<protein>
    <recommendedName>
        <fullName evidence="5">PSI domain-containing protein</fullName>
    </recommendedName>
</protein>
<dbReference type="EMBL" id="JAMKFB020000011">
    <property type="protein sequence ID" value="KAL0180874.1"/>
    <property type="molecule type" value="Genomic_DNA"/>
</dbReference>
<dbReference type="InterPro" id="IPR002165">
    <property type="entry name" value="Plexin_repeat"/>
</dbReference>
<evidence type="ECO:0000313" key="6">
    <source>
        <dbReference type="EMBL" id="KAL0180874.1"/>
    </source>
</evidence>
<reference evidence="6 7" key="1">
    <citation type="submission" date="2024-05" db="EMBL/GenBank/DDBJ databases">
        <title>Genome sequencing and assembly of Indian major carp, Cirrhinus mrigala (Hamilton, 1822).</title>
        <authorList>
            <person name="Mohindra V."/>
            <person name="Chowdhury L.M."/>
            <person name="Lal K."/>
            <person name="Jena J.K."/>
        </authorList>
    </citation>
    <scope>NUCLEOTIDE SEQUENCE [LARGE SCALE GENOMIC DNA]</scope>
    <source>
        <strain evidence="6">CM1030</strain>
        <tissue evidence="6">Blood</tissue>
    </source>
</reference>
<comment type="subcellular location">
    <subcellularLocation>
        <location evidence="1">Membrane</location>
    </subcellularLocation>
</comment>
<sequence>RGPGCRHFLTCAMCLIAPKFMGCGWCSGQCTWASECRTHWGNESCPPVITE</sequence>
<evidence type="ECO:0000256" key="2">
    <source>
        <dbReference type="ARBA" id="ARBA00023136"/>
    </source>
</evidence>